<sequence>MGVTKPDVALVNPTKVDGPSAAGQRFRDMDESVVEHLETVFWASWMLTQREGGSGEGDGELNQSISQSVNQSINPLQYLVPDYHSQLGMREIVSSGTGPGHGSSGDSNGRLRGEEEEVAASSPLSYFPLYPFGKVVRYSAQL</sequence>
<feature type="region of interest" description="Disordered" evidence="1">
    <location>
        <begin position="90"/>
        <end position="117"/>
    </location>
</feature>
<evidence type="ECO:0000313" key="3">
    <source>
        <dbReference type="Proteomes" id="UP000077202"/>
    </source>
</evidence>
<protein>
    <submittedName>
        <fullName evidence="2">Uncharacterized protein</fullName>
    </submittedName>
</protein>
<gene>
    <name evidence="2" type="ORF">AXG93_4751s1190</name>
</gene>
<dbReference type="EMBL" id="LVLJ01003911">
    <property type="protein sequence ID" value="OAE19214.1"/>
    <property type="molecule type" value="Genomic_DNA"/>
</dbReference>
<dbReference type="AlphaFoldDB" id="A0A176VE89"/>
<keyword evidence="3" id="KW-1185">Reference proteome</keyword>
<proteinExistence type="predicted"/>
<name>A0A176VE89_MARPO</name>
<organism evidence="2 3">
    <name type="scientific">Marchantia polymorpha subsp. ruderalis</name>
    <dbReference type="NCBI Taxonomy" id="1480154"/>
    <lineage>
        <taxon>Eukaryota</taxon>
        <taxon>Viridiplantae</taxon>
        <taxon>Streptophyta</taxon>
        <taxon>Embryophyta</taxon>
        <taxon>Marchantiophyta</taxon>
        <taxon>Marchantiopsida</taxon>
        <taxon>Marchantiidae</taxon>
        <taxon>Marchantiales</taxon>
        <taxon>Marchantiaceae</taxon>
        <taxon>Marchantia</taxon>
    </lineage>
</organism>
<comment type="caution">
    <text evidence="2">The sequence shown here is derived from an EMBL/GenBank/DDBJ whole genome shotgun (WGS) entry which is preliminary data.</text>
</comment>
<accession>A0A176VE89</accession>
<dbReference type="Proteomes" id="UP000077202">
    <property type="component" value="Unassembled WGS sequence"/>
</dbReference>
<evidence type="ECO:0000256" key="1">
    <source>
        <dbReference type="SAM" id="MobiDB-lite"/>
    </source>
</evidence>
<reference evidence="2" key="1">
    <citation type="submission" date="2016-03" db="EMBL/GenBank/DDBJ databases">
        <title>Mechanisms controlling the formation of the plant cell surface in tip-growing cells are functionally conserved among land plants.</title>
        <authorList>
            <person name="Honkanen S."/>
            <person name="Jones V.A."/>
            <person name="Morieri G."/>
            <person name="Champion C."/>
            <person name="Hetherington A.J."/>
            <person name="Kelly S."/>
            <person name="Saint-Marcoux D."/>
            <person name="Proust H."/>
            <person name="Prescott H."/>
            <person name="Dolan L."/>
        </authorList>
    </citation>
    <scope>NUCLEOTIDE SEQUENCE [LARGE SCALE GENOMIC DNA]</scope>
    <source>
        <tissue evidence="2">Whole gametophyte</tissue>
    </source>
</reference>
<evidence type="ECO:0000313" key="2">
    <source>
        <dbReference type="EMBL" id="OAE19214.1"/>
    </source>
</evidence>